<evidence type="ECO:0008006" key="2">
    <source>
        <dbReference type="Google" id="ProtNLM"/>
    </source>
</evidence>
<reference evidence="1" key="1">
    <citation type="submission" date="2018-12" db="EMBL/GenBank/DDBJ databases">
        <title>Three Rhizobium rhizogenes strains isolated from the same crown gall tumor carry diverse plasmids.</title>
        <authorList>
            <person name="Pulawska J."/>
            <person name="Kuzmanovic N."/>
        </authorList>
    </citation>
    <scope>NUCLEOTIDE SEQUENCE</scope>
    <source>
        <strain evidence="1">Colt5.8</strain>
        <plasmid evidence="1">pColt5.8b</plasmid>
    </source>
</reference>
<name>A0A7S5DRL2_RHIRH</name>
<accession>A0A7S5DRL2</accession>
<evidence type="ECO:0000313" key="1">
    <source>
        <dbReference type="EMBL" id="QCL09941.1"/>
    </source>
</evidence>
<dbReference type="EMBL" id="MK318972">
    <property type="protein sequence ID" value="QCL09941.1"/>
    <property type="molecule type" value="Genomic_DNA"/>
</dbReference>
<sequence length="393" mass="43727">MSKRQNVKKRQCVFCGQPPTNKNREHILPRWLLELTGDPSRVVTMAIDPQTGDPIKFSWSALVMPACEACNLEYSKLEEAVKPIVLALLDRKPMTSRQAFVLLDWLDKVRICLWLNQIIMQGTTGTIDPHLYVGNRIGTKDRLLYLYTLDKKIKGLNGFGIESLIFQHQPSCFALRVNDIILFNASSDHAFSRNCGFWHPERLERHIDGEFAGHVALIGSSITRKISHPLVDYPLLKAALCIVQPIAQRNMEGEFFGPLGQNESYHLSHMSDSSRGAGIIFRQLDDKVLPIYDLDAPMVLGTVDSVNNGNAGDIVAQVYRFQTYLFQSGGIPVGSEAAIAHAKSMLNILAMSNEMRAVLVERGQTSASGQDFATQAFRDAMAAAKRPAKSRGE</sequence>
<keyword evidence="1" id="KW-0614">Plasmid</keyword>
<gene>
    <name evidence="1" type="ORF">pC5.8b_451</name>
</gene>
<proteinExistence type="predicted"/>
<geneLocation type="plasmid" evidence="1">
    <name>pColt5.8b</name>
</geneLocation>
<protein>
    <recommendedName>
        <fullName evidence="2">HNH endonuclease</fullName>
    </recommendedName>
</protein>
<dbReference type="AlphaFoldDB" id="A0A7S5DRL2"/>
<dbReference type="RefSeq" id="WP_174040792.1">
    <property type="nucleotide sequence ID" value="NZ_JAAMCQ010000020.1"/>
</dbReference>
<organism evidence="1">
    <name type="scientific">Rhizobium rhizogenes</name>
    <name type="common">Agrobacterium rhizogenes</name>
    <dbReference type="NCBI Taxonomy" id="359"/>
    <lineage>
        <taxon>Bacteria</taxon>
        <taxon>Pseudomonadati</taxon>
        <taxon>Pseudomonadota</taxon>
        <taxon>Alphaproteobacteria</taxon>
        <taxon>Hyphomicrobiales</taxon>
        <taxon>Rhizobiaceae</taxon>
        <taxon>Rhizobium/Agrobacterium group</taxon>
        <taxon>Rhizobium</taxon>
    </lineage>
</organism>